<comment type="caution">
    <text evidence="1">The sequence shown here is derived from an EMBL/GenBank/DDBJ whole genome shotgun (WGS) entry which is preliminary data.</text>
</comment>
<protein>
    <submittedName>
        <fullName evidence="1">Uncharacterized protein</fullName>
    </submittedName>
</protein>
<dbReference type="AlphaFoldDB" id="A0A7X2D2A4"/>
<proteinExistence type="predicted"/>
<reference evidence="1 2" key="1">
    <citation type="submission" date="2019-10" db="EMBL/GenBank/DDBJ databases">
        <title>Draft whole-genome sequence of the purple nonsulfur photosynthetic bacterium Roseospira navarrensis DSM 15114.</title>
        <authorList>
            <person name="Kyndt J.A."/>
            <person name="Meyer T.E."/>
        </authorList>
    </citation>
    <scope>NUCLEOTIDE SEQUENCE [LARGE SCALE GENOMIC DNA]</scope>
    <source>
        <strain evidence="1 2">DSM 15114</strain>
    </source>
</reference>
<dbReference type="OrthoDB" id="9922594at2"/>
<dbReference type="RefSeq" id="WP_153341175.1">
    <property type="nucleotide sequence ID" value="NZ_WIVE01000005.1"/>
</dbReference>
<sequence>MSSARRVTVGQTWRVTKPFRVNRNGNKFSVPVGGMLQIKTVPQAANEIWVTFEGTRFKISAENIEAHAQPV</sequence>
<dbReference type="EMBL" id="WIVE01000005">
    <property type="protein sequence ID" value="MQX35558.1"/>
    <property type="molecule type" value="Genomic_DNA"/>
</dbReference>
<name>A0A7X2D2A4_9PROT</name>
<evidence type="ECO:0000313" key="2">
    <source>
        <dbReference type="Proteomes" id="UP000434582"/>
    </source>
</evidence>
<dbReference type="Proteomes" id="UP000434582">
    <property type="component" value="Unassembled WGS sequence"/>
</dbReference>
<gene>
    <name evidence="1" type="ORF">GHC57_03410</name>
</gene>
<accession>A0A7X2D2A4</accession>
<evidence type="ECO:0000313" key="1">
    <source>
        <dbReference type="EMBL" id="MQX35558.1"/>
    </source>
</evidence>
<organism evidence="1 2">
    <name type="scientific">Roseospira navarrensis</name>
    <dbReference type="NCBI Taxonomy" id="140058"/>
    <lineage>
        <taxon>Bacteria</taxon>
        <taxon>Pseudomonadati</taxon>
        <taxon>Pseudomonadota</taxon>
        <taxon>Alphaproteobacteria</taxon>
        <taxon>Rhodospirillales</taxon>
        <taxon>Rhodospirillaceae</taxon>
        <taxon>Roseospira</taxon>
    </lineage>
</organism>
<keyword evidence="2" id="KW-1185">Reference proteome</keyword>